<evidence type="ECO:0008006" key="3">
    <source>
        <dbReference type="Google" id="ProtNLM"/>
    </source>
</evidence>
<dbReference type="RefSeq" id="XP_003174368.1">
    <property type="nucleotide sequence ID" value="XM_003174320.1"/>
</dbReference>
<keyword evidence="2" id="KW-1185">Reference proteome</keyword>
<dbReference type="Proteomes" id="UP000002669">
    <property type="component" value="Unassembled WGS sequence"/>
</dbReference>
<sequence length="117" mass="13498">MRYHLSGWEYADEIVTAHLIPKTLKEDGPKHLFGENEVVLEDSKNGLTLHRRLEQTLNNRTIAIVPGPPVECEITKWKCILVHGDLREQTGIHSRGVFRKWKGCLTLNLTEKPPFRM</sequence>
<accession>E4UTJ3</accession>
<gene>
    <name evidence="1" type="ORF">MGYG_04541</name>
</gene>
<dbReference type="OrthoDB" id="5386595at2759"/>
<evidence type="ECO:0000313" key="2">
    <source>
        <dbReference type="Proteomes" id="UP000002669"/>
    </source>
</evidence>
<reference evidence="2" key="1">
    <citation type="journal article" date="2012" name="MBio">
        <title>Comparative genome analysis of Trichophyton rubrum and related dermatophytes reveals candidate genes involved in infection.</title>
        <authorList>
            <person name="Martinez D.A."/>
            <person name="Oliver B.G."/>
            <person name="Graeser Y."/>
            <person name="Goldberg J.M."/>
            <person name="Li W."/>
            <person name="Martinez-Rossi N.M."/>
            <person name="Monod M."/>
            <person name="Shelest E."/>
            <person name="Barton R.C."/>
            <person name="Birch E."/>
            <person name="Brakhage A.A."/>
            <person name="Chen Z."/>
            <person name="Gurr S.J."/>
            <person name="Heiman D."/>
            <person name="Heitman J."/>
            <person name="Kosti I."/>
            <person name="Rossi A."/>
            <person name="Saif S."/>
            <person name="Samalova M."/>
            <person name="Saunders C.W."/>
            <person name="Shea T."/>
            <person name="Summerbell R.C."/>
            <person name="Xu J."/>
            <person name="Young S."/>
            <person name="Zeng Q."/>
            <person name="Birren B.W."/>
            <person name="Cuomo C.A."/>
            <person name="White T.C."/>
        </authorList>
    </citation>
    <scope>NUCLEOTIDE SEQUENCE [LARGE SCALE GENOMIC DNA]</scope>
    <source>
        <strain evidence="2">ATCC MYA-4604 / CBS 118893</strain>
    </source>
</reference>
<dbReference type="GeneID" id="10029662"/>
<dbReference type="InParanoid" id="E4UTJ3"/>
<dbReference type="EMBL" id="DS989824">
    <property type="protein sequence ID" value="EFR01538.1"/>
    <property type="molecule type" value="Genomic_DNA"/>
</dbReference>
<dbReference type="STRING" id="535722.E4UTJ3"/>
<evidence type="ECO:0000313" key="1">
    <source>
        <dbReference type="EMBL" id="EFR01538.1"/>
    </source>
</evidence>
<dbReference type="HOGENOM" id="CLU_2084300_0_0_1"/>
<dbReference type="VEuPathDB" id="FungiDB:MGYG_04541"/>
<dbReference type="AlphaFoldDB" id="E4UTJ3"/>
<organism evidence="2">
    <name type="scientific">Arthroderma gypseum (strain ATCC MYA-4604 / CBS 118893)</name>
    <name type="common">Microsporum gypseum</name>
    <dbReference type="NCBI Taxonomy" id="535722"/>
    <lineage>
        <taxon>Eukaryota</taxon>
        <taxon>Fungi</taxon>
        <taxon>Dikarya</taxon>
        <taxon>Ascomycota</taxon>
        <taxon>Pezizomycotina</taxon>
        <taxon>Eurotiomycetes</taxon>
        <taxon>Eurotiomycetidae</taxon>
        <taxon>Onygenales</taxon>
        <taxon>Arthrodermataceae</taxon>
        <taxon>Nannizzia</taxon>
    </lineage>
</organism>
<protein>
    <recommendedName>
        <fullName evidence="3">HNH nuclease domain-containing protein</fullName>
    </recommendedName>
</protein>
<name>E4UTJ3_ARTGP</name>
<proteinExistence type="predicted"/>